<sequence length="127" mass="12979">MRARGRIPSGWSCGPGGQRERELGPDPGPWLPVASPGPDRLTTKAVAAGEPGGAAGGRAEAETGRPGVGWGGAIGEGSGAQRLAATFEVRTVVGAARRHGSPSPLLVSRRNRGSFPESGESHVFKFL</sequence>
<feature type="region of interest" description="Disordered" evidence="1">
    <location>
        <begin position="1"/>
        <end position="73"/>
    </location>
</feature>
<evidence type="ECO:0000313" key="3">
    <source>
        <dbReference type="Proteomes" id="UP000527355"/>
    </source>
</evidence>
<proteinExistence type="predicted"/>
<comment type="caution">
    <text evidence="2">The sequence shown here is derived from an EMBL/GenBank/DDBJ whole genome shotgun (WGS) entry which is preliminary data.</text>
</comment>
<dbReference type="AlphaFoldDB" id="A0A7J7Z486"/>
<accession>A0A7J7Z486</accession>
<reference evidence="2 3" key="1">
    <citation type="journal article" date="2020" name="Nature">
        <title>Six reference-quality genomes reveal evolution of bat adaptations.</title>
        <authorList>
            <person name="Jebb D."/>
            <person name="Huang Z."/>
            <person name="Pippel M."/>
            <person name="Hughes G.M."/>
            <person name="Lavrichenko K."/>
            <person name="Devanna P."/>
            <person name="Winkler S."/>
            <person name="Jermiin L.S."/>
            <person name="Skirmuntt E.C."/>
            <person name="Katzourakis A."/>
            <person name="Burkitt-Gray L."/>
            <person name="Ray D.A."/>
            <person name="Sullivan K.A.M."/>
            <person name="Roscito J.G."/>
            <person name="Kirilenko B.M."/>
            <person name="Davalos L.M."/>
            <person name="Corthals A.P."/>
            <person name="Power M.L."/>
            <person name="Jones G."/>
            <person name="Ransome R.D."/>
            <person name="Dechmann D.K.N."/>
            <person name="Locatelli A.G."/>
            <person name="Puechmaille S.J."/>
            <person name="Fedrigo O."/>
            <person name="Jarvis E.D."/>
            <person name="Hiller M."/>
            <person name="Vernes S.C."/>
            <person name="Myers E.W."/>
            <person name="Teeling E.C."/>
        </authorList>
    </citation>
    <scope>NUCLEOTIDE SEQUENCE [LARGE SCALE GENOMIC DNA]</scope>
    <source>
        <strain evidence="2">MMyoMyo1</strain>
        <tissue evidence="2">Flight muscle</tissue>
    </source>
</reference>
<feature type="region of interest" description="Disordered" evidence="1">
    <location>
        <begin position="96"/>
        <end position="127"/>
    </location>
</feature>
<dbReference type="EMBL" id="JABWUV010000003">
    <property type="protein sequence ID" value="KAF6369073.1"/>
    <property type="molecule type" value="Genomic_DNA"/>
</dbReference>
<keyword evidence="3" id="KW-1185">Reference proteome</keyword>
<dbReference type="Proteomes" id="UP000527355">
    <property type="component" value="Unassembled WGS sequence"/>
</dbReference>
<protein>
    <submittedName>
        <fullName evidence="2">Uncharacterized protein</fullName>
    </submittedName>
</protein>
<evidence type="ECO:0000256" key="1">
    <source>
        <dbReference type="SAM" id="MobiDB-lite"/>
    </source>
</evidence>
<organism evidence="2 3">
    <name type="scientific">Myotis myotis</name>
    <name type="common">Greater mouse-eared bat</name>
    <name type="synonym">Vespertilio myotis</name>
    <dbReference type="NCBI Taxonomy" id="51298"/>
    <lineage>
        <taxon>Eukaryota</taxon>
        <taxon>Metazoa</taxon>
        <taxon>Chordata</taxon>
        <taxon>Craniata</taxon>
        <taxon>Vertebrata</taxon>
        <taxon>Euteleostomi</taxon>
        <taxon>Mammalia</taxon>
        <taxon>Eutheria</taxon>
        <taxon>Laurasiatheria</taxon>
        <taxon>Chiroptera</taxon>
        <taxon>Yangochiroptera</taxon>
        <taxon>Vespertilionidae</taxon>
        <taxon>Myotis</taxon>
    </lineage>
</organism>
<name>A0A7J7Z486_MYOMY</name>
<evidence type="ECO:0000313" key="2">
    <source>
        <dbReference type="EMBL" id="KAF6369073.1"/>
    </source>
</evidence>
<gene>
    <name evidence="2" type="ORF">mMyoMyo1_010478</name>
</gene>